<name>A0A5M6CPW4_9BACT</name>
<gene>
    <name evidence="2" type="ORF">F0919_05550</name>
</gene>
<dbReference type="SUPFAM" id="SSF110916">
    <property type="entry name" value="Peptidyl-tRNA hydrolase domain-like"/>
    <property type="match status" value="1"/>
</dbReference>
<evidence type="ECO:0000313" key="2">
    <source>
        <dbReference type="EMBL" id="KAA5537137.1"/>
    </source>
</evidence>
<dbReference type="EMBL" id="VWSH01000001">
    <property type="protein sequence ID" value="KAA5537137.1"/>
    <property type="molecule type" value="Genomic_DNA"/>
</dbReference>
<comment type="caution">
    <text evidence="2">The sequence shown here is derived from an EMBL/GenBank/DDBJ whole genome shotgun (WGS) entry which is preliminary data.</text>
</comment>
<dbReference type="GO" id="GO:0004045">
    <property type="term" value="F:peptidyl-tRNA hydrolase activity"/>
    <property type="evidence" value="ECO:0007669"/>
    <property type="project" value="UniProtKB-EC"/>
</dbReference>
<dbReference type="PANTHER" id="PTHR47814">
    <property type="entry name" value="PEPTIDYL-TRNA HYDROLASE ARFB"/>
    <property type="match status" value="1"/>
</dbReference>
<dbReference type="NCBIfam" id="NF006718">
    <property type="entry name" value="PRK09256.1"/>
    <property type="match status" value="1"/>
</dbReference>
<keyword evidence="2" id="KW-0378">Hydrolase</keyword>
<dbReference type="AlphaFoldDB" id="A0A5M6CPW4"/>
<dbReference type="GO" id="GO:0003747">
    <property type="term" value="F:translation release factor activity"/>
    <property type="evidence" value="ECO:0007669"/>
    <property type="project" value="InterPro"/>
</dbReference>
<evidence type="ECO:0000313" key="3">
    <source>
        <dbReference type="Proteomes" id="UP000323632"/>
    </source>
</evidence>
<organism evidence="2 3">
    <name type="scientific">Taibaiella lutea</name>
    <dbReference type="NCBI Taxonomy" id="2608001"/>
    <lineage>
        <taxon>Bacteria</taxon>
        <taxon>Pseudomonadati</taxon>
        <taxon>Bacteroidota</taxon>
        <taxon>Chitinophagia</taxon>
        <taxon>Chitinophagales</taxon>
        <taxon>Chitinophagaceae</taxon>
        <taxon>Taibaiella</taxon>
    </lineage>
</organism>
<sequence>MIDFSSEIFFRTARSGGKGGQNVNKVETMVEAYWQVSSSVFFNAEQKMMIAEKQQNRINSEGFLIVKSSESRTQLANKKIVLGKILLLVNQSIVKPKKRLASKPTKTIIQKRLDAKKMLGEKKMRRRKDW</sequence>
<dbReference type="Proteomes" id="UP000323632">
    <property type="component" value="Unassembled WGS sequence"/>
</dbReference>
<dbReference type="Gene3D" id="3.30.160.20">
    <property type="match status" value="1"/>
</dbReference>
<dbReference type="Pfam" id="PF00472">
    <property type="entry name" value="RF-1"/>
    <property type="match status" value="1"/>
</dbReference>
<dbReference type="PANTHER" id="PTHR47814:SF1">
    <property type="entry name" value="PEPTIDYL-TRNA HYDROLASE ARFB"/>
    <property type="match status" value="1"/>
</dbReference>
<accession>A0A5M6CPW4</accession>
<feature type="domain" description="Prokaryotic-type class I peptide chain release factors" evidence="1">
    <location>
        <begin position="6"/>
        <end position="111"/>
    </location>
</feature>
<keyword evidence="3" id="KW-1185">Reference proteome</keyword>
<protein>
    <submittedName>
        <fullName evidence="2">Aminoacyl-tRNA hydrolase</fullName>
        <ecNumber evidence="2">3.1.1.29</ecNumber>
    </submittedName>
</protein>
<dbReference type="InterPro" id="IPR000352">
    <property type="entry name" value="Pep_chain_release_fac_I"/>
</dbReference>
<reference evidence="2 3" key="1">
    <citation type="submission" date="2019-09" db="EMBL/GenBank/DDBJ databases">
        <title>Genome sequence and assembly of Taibaiella sp.</title>
        <authorList>
            <person name="Chhetri G."/>
        </authorList>
    </citation>
    <scope>NUCLEOTIDE SEQUENCE [LARGE SCALE GENOMIC DNA]</scope>
    <source>
        <strain evidence="2 3">KVB11</strain>
    </source>
</reference>
<proteinExistence type="predicted"/>
<evidence type="ECO:0000259" key="1">
    <source>
        <dbReference type="Pfam" id="PF00472"/>
    </source>
</evidence>
<dbReference type="GO" id="GO:0072344">
    <property type="term" value="P:rescue of stalled ribosome"/>
    <property type="evidence" value="ECO:0007669"/>
    <property type="project" value="TreeGrafter"/>
</dbReference>
<dbReference type="EC" id="3.1.1.29" evidence="2"/>
<dbReference type="GO" id="GO:0043022">
    <property type="term" value="F:ribosome binding"/>
    <property type="evidence" value="ECO:0007669"/>
    <property type="project" value="TreeGrafter"/>
</dbReference>